<keyword evidence="2" id="KW-1185">Reference proteome</keyword>
<evidence type="ECO:0000313" key="1">
    <source>
        <dbReference type="EMBL" id="CEH19033.1"/>
    </source>
</evidence>
<sequence>MRAQERVLVGAILHDVHATLGSPTGRNHFLLAKQLSLIGFTAYAARNSSNGRTQLTRSLEHTYRSDARSSALPHPCIFEVRFLWRRCSSKIGNGTDTQATESARTQQVFATWLHQELIACAETRLNRMASRPVLQLKDAPT</sequence>
<dbReference type="Proteomes" id="UP000054845">
    <property type="component" value="Unassembled WGS sequence"/>
</dbReference>
<protein>
    <submittedName>
        <fullName evidence="1">Uncharacterized protein</fullName>
    </submittedName>
</protein>
<accession>A0A0P1BQ46</accession>
<proteinExistence type="predicted"/>
<dbReference type="EMBL" id="CCYA01000276">
    <property type="protein sequence ID" value="CEH19033.1"/>
    <property type="molecule type" value="Genomic_DNA"/>
</dbReference>
<evidence type="ECO:0000313" key="2">
    <source>
        <dbReference type="Proteomes" id="UP000054845"/>
    </source>
</evidence>
<reference evidence="1 2" key="1">
    <citation type="submission" date="2014-09" db="EMBL/GenBank/DDBJ databases">
        <authorList>
            <person name="Magalhaes I.L.F."/>
            <person name="Oliveira U."/>
            <person name="Santos F.R."/>
            <person name="Vidigal T.H.D.A."/>
            <person name="Brescovit A.D."/>
            <person name="Santos A.J."/>
        </authorList>
    </citation>
    <scope>NUCLEOTIDE SEQUENCE [LARGE SCALE GENOMIC DNA]</scope>
</reference>
<name>A0A0P1BQ46_9BASI</name>
<dbReference type="AlphaFoldDB" id="A0A0P1BQ46"/>
<organism evidence="1 2">
    <name type="scientific">Ceraceosorus bombacis</name>
    <dbReference type="NCBI Taxonomy" id="401625"/>
    <lineage>
        <taxon>Eukaryota</taxon>
        <taxon>Fungi</taxon>
        <taxon>Dikarya</taxon>
        <taxon>Basidiomycota</taxon>
        <taxon>Ustilaginomycotina</taxon>
        <taxon>Exobasidiomycetes</taxon>
        <taxon>Ceraceosorales</taxon>
        <taxon>Ceraceosoraceae</taxon>
        <taxon>Ceraceosorus</taxon>
    </lineage>
</organism>